<dbReference type="Gramene" id="PRQ45770">
    <property type="protein sequence ID" value="PRQ45770"/>
    <property type="gene ID" value="RchiOBHm_Chr3g0495241"/>
</dbReference>
<dbReference type="FunFam" id="1.20.1280.290:FF:000012">
    <property type="entry name" value="Vacuolar membrane PQ loop repeat protein"/>
    <property type="match status" value="1"/>
</dbReference>
<dbReference type="FunFam" id="1.20.1280.290:FF:000019">
    <property type="entry name" value="PQ-loop repeat family protein / transmembrane family protein"/>
    <property type="match status" value="1"/>
</dbReference>
<feature type="compositionally biased region" description="Polar residues" evidence="5">
    <location>
        <begin position="188"/>
        <end position="198"/>
    </location>
</feature>
<reference evidence="7 8" key="1">
    <citation type="journal article" date="2018" name="Nat. Genet.">
        <title>The Rosa genome provides new insights in the design of modern roses.</title>
        <authorList>
            <person name="Bendahmane M."/>
        </authorList>
    </citation>
    <scope>NUCLEOTIDE SEQUENCE [LARGE SCALE GENOMIC DNA]</scope>
    <source>
        <strain evidence="8">cv. Old Blush</strain>
    </source>
</reference>
<evidence type="ECO:0000313" key="7">
    <source>
        <dbReference type="EMBL" id="PRQ45770.1"/>
    </source>
</evidence>
<feature type="transmembrane region" description="Helical" evidence="6">
    <location>
        <begin position="362"/>
        <end position="385"/>
    </location>
</feature>
<sequence>MANEEHCWEWARKHLEYNLCSTKDGVSLVLGVVSVASWGVAEVPQIITNFKHKSTDGLSLAFLITWIVGDLFNLFGCMLEPATLPTQYYTAMLYTVTTITLSVQTIYYGYIHPRLKYNSRHKMDSKSDLTEVPGKSRGSNSDFFGNQVDIVGQSNGFDTSSRGNVLSSPISLPPSKSPRRESYYISARSLSRSHTPTEGSHLAQKMSGTSNRIRNSNEEPLLGSLASRQSAPTNVKTVLCVVSLMTLFGTFNYRSADNKGHLIVDSNPGVVMLVGRKLLQVHSGLLQEKDVKHSSVIGHVLGWGMAAIYIGGRFPQIFLNFKRSNVEGLNPLMFIFAIVGNATYVASIVVNSLEWSKIRPNLAWLVDAGGCMFLDILILIQFIYFRYWRQRELESKGGDSSAA</sequence>
<comment type="subcellular location">
    <subcellularLocation>
        <location evidence="1">Membrane</location>
        <topology evidence="1">Multi-pass membrane protein</topology>
    </subcellularLocation>
</comment>
<evidence type="ECO:0000256" key="4">
    <source>
        <dbReference type="ARBA" id="ARBA00023136"/>
    </source>
</evidence>
<dbReference type="SMART" id="SM00679">
    <property type="entry name" value="CTNS"/>
    <property type="match status" value="2"/>
</dbReference>
<dbReference type="Pfam" id="PF04193">
    <property type="entry name" value="PQ-loop"/>
    <property type="match status" value="2"/>
</dbReference>
<evidence type="ECO:0000256" key="5">
    <source>
        <dbReference type="SAM" id="MobiDB-lite"/>
    </source>
</evidence>
<dbReference type="InterPro" id="IPR051415">
    <property type="entry name" value="LAAT-1"/>
</dbReference>
<evidence type="ECO:0000313" key="8">
    <source>
        <dbReference type="Proteomes" id="UP000238479"/>
    </source>
</evidence>
<evidence type="ECO:0000256" key="2">
    <source>
        <dbReference type="ARBA" id="ARBA00022692"/>
    </source>
</evidence>
<feature type="transmembrane region" description="Helical" evidence="6">
    <location>
        <begin position="88"/>
        <end position="110"/>
    </location>
</feature>
<dbReference type="OrthoDB" id="8048523at2759"/>
<evidence type="ECO:0000256" key="3">
    <source>
        <dbReference type="ARBA" id="ARBA00022989"/>
    </source>
</evidence>
<evidence type="ECO:0000256" key="6">
    <source>
        <dbReference type="SAM" id="Phobius"/>
    </source>
</evidence>
<dbReference type="OMA" id="NDRLEWI"/>
<keyword evidence="2 6" id="KW-0812">Transmembrane</keyword>
<feature type="region of interest" description="Disordered" evidence="5">
    <location>
        <begin position="160"/>
        <end position="216"/>
    </location>
</feature>
<keyword evidence="4 6" id="KW-0472">Membrane</keyword>
<protein>
    <submittedName>
        <fullName evidence="7">Uncharacterized protein</fullName>
    </submittedName>
</protein>
<keyword evidence="8" id="KW-1185">Reference proteome</keyword>
<dbReference type="Proteomes" id="UP000238479">
    <property type="component" value="Chromosome 3"/>
</dbReference>
<keyword evidence="3 6" id="KW-1133">Transmembrane helix</keyword>
<feature type="transmembrane region" description="Helical" evidence="6">
    <location>
        <begin position="332"/>
        <end position="350"/>
    </location>
</feature>
<feature type="transmembrane region" description="Helical" evidence="6">
    <location>
        <begin position="296"/>
        <end position="312"/>
    </location>
</feature>
<dbReference type="PANTHER" id="PTHR16201">
    <property type="entry name" value="SEVEN TRANSMEMBRANE PROTEIN 1-RELATED"/>
    <property type="match status" value="1"/>
</dbReference>
<proteinExistence type="predicted"/>
<dbReference type="STRING" id="74649.A0A2P6RH61"/>
<dbReference type="AlphaFoldDB" id="A0A2P6RH61"/>
<evidence type="ECO:0000256" key="1">
    <source>
        <dbReference type="ARBA" id="ARBA00004141"/>
    </source>
</evidence>
<comment type="caution">
    <text evidence="7">The sequence shown here is derived from an EMBL/GenBank/DDBJ whole genome shotgun (WGS) entry which is preliminary data.</text>
</comment>
<name>A0A2P6RH61_ROSCH</name>
<dbReference type="InterPro" id="IPR006603">
    <property type="entry name" value="PQ-loop_rpt"/>
</dbReference>
<accession>A0A2P6RH61</accession>
<dbReference type="GO" id="GO:0016020">
    <property type="term" value="C:membrane"/>
    <property type="evidence" value="ECO:0007669"/>
    <property type="project" value="UniProtKB-SubCell"/>
</dbReference>
<feature type="transmembrane region" description="Helical" evidence="6">
    <location>
        <begin position="57"/>
        <end position="76"/>
    </location>
</feature>
<dbReference type="PANTHER" id="PTHR16201:SF44">
    <property type="entry name" value="SEVEN TRANSMEMBRANE PROTEIN 1"/>
    <property type="match status" value="1"/>
</dbReference>
<dbReference type="EMBL" id="PDCK01000041">
    <property type="protein sequence ID" value="PRQ45770.1"/>
    <property type="molecule type" value="Genomic_DNA"/>
</dbReference>
<feature type="region of interest" description="Disordered" evidence="5">
    <location>
        <begin position="122"/>
        <end position="141"/>
    </location>
</feature>
<dbReference type="Gene3D" id="1.20.1280.290">
    <property type="match status" value="2"/>
</dbReference>
<gene>
    <name evidence="7" type="ORF">RchiOBHm_Chr3g0495241</name>
</gene>
<organism evidence="7 8">
    <name type="scientific">Rosa chinensis</name>
    <name type="common">China rose</name>
    <dbReference type="NCBI Taxonomy" id="74649"/>
    <lineage>
        <taxon>Eukaryota</taxon>
        <taxon>Viridiplantae</taxon>
        <taxon>Streptophyta</taxon>
        <taxon>Embryophyta</taxon>
        <taxon>Tracheophyta</taxon>
        <taxon>Spermatophyta</taxon>
        <taxon>Magnoliopsida</taxon>
        <taxon>eudicotyledons</taxon>
        <taxon>Gunneridae</taxon>
        <taxon>Pentapetalae</taxon>
        <taxon>rosids</taxon>
        <taxon>fabids</taxon>
        <taxon>Rosales</taxon>
        <taxon>Rosaceae</taxon>
        <taxon>Rosoideae</taxon>
        <taxon>Rosoideae incertae sedis</taxon>
        <taxon>Rosa</taxon>
    </lineage>
</organism>